<proteinExistence type="predicted"/>
<dbReference type="Gene3D" id="3.90.550.10">
    <property type="entry name" value="Spore Coat Polysaccharide Biosynthesis Protein SpsA, Chain A"/>
    <property type="match status" value="1"/>
</dbReference>
<name>A0A955RPT4_UNCKA</name>
<dbReference type="InterPro" id="IPR050256">
    <property type="entry name" value="Glycosyltransferase_2"/>
</dbReference>
<feature type="domain" description="Glycosyltransferase 2-like" evidence="1">
    <location>
        <begin position="6"/>
        <end position="98"/>
    </location>
</feature>
<reference evidence="2" key="1">
    <citation type="submission" date="2020-04" db="EMBL/GenBank/DDBJ databases">
        <authorList>
            <person name="Zhang T."/>
        </authorList>
    </citation>
    <scope>NUCLEOTIDE SEQUENCE</scope>
    <source>
        <strain evidence="2">HKST-UBA01</strain>
    </source>
</reference>
<reference evidence="2" key="2">
    <citation type="journal article" date="2021" name="Microbiome">
        <title>Successional dynamics and alternative stable states in a saline activated sludge microbial community over 9 years.</title>
        <authorList>
            <person name="Wang Y."/>
            <person name="Ye J."/>
            <person name="Ju F."/>
            <person name="Liu L."/>
            <person name="Boyd J.A."/>
            <person name="Deng Y."/>
            <person name="Parks D.H."/>
            <person name="Jiang X."/>
            <person name="Yin X."/>
            <person name="Woodcroft B.J."/>
            <person name="Tyson G.W."/>
            <person name="Hugenholtz P."/>
            <person name="Polz M.F."/>
            <person name="Zhang T."/>
        </authorList>
    </citation>
    <scope>NUCLEOTIDE SEQUENCE</scope>
    <source>
        <strain evidence="2">HKST-UBA01</strain>
    </source>
</reference>
<sequence>MRQSVSVIIPAFNEATTITNPIQSALDTKGVDQIVIVDDGSHDETASIVREYLKQHPTDTQVDFIVHDQNKGKSAAIQTALSHVTGLTVLMLDADIKDLEPTVLDAFINAYFEKDARMAIYYKYDEHGLTEKIVDMITGAEMLLCGERLVETQILRDLSELESLGYALEVRLNQYCIDQQKKILLFRGPYFYHVIKQKKQNYSQLSGLWANVKMTKQIIAKSSIGTYFRQKRYFSKLLSEAVWYKSAN</sequence>
<dbReference type="CDD" id="cd04179">
    <property type="entry name" value="DPM_DPG-synthase_like"/>
    <property type="match status" value="1"/>
</dbReference>
<protein>
    <submittedName>
        <fullName evidence="2">Glycosyltransferase family 2 protein</fullName>
    </submittedName>
</protein>
<dbReference type="Pfam" id="PF00535">
    <property type="entry name" value="Glycos_transf_2"/>
    <property type="match status" value="1"/>
</dbReference>
<accession>A0A955RPT4</accession>
<dbReference type="EMBL" id="JAGQKX010000004">
    <property type="protein sequence ID" value="MCA9389830.1"/>
    <property type="molecule type" value="Genomic_DNA"/>
</dbReference>
<dbReference type="InterPro" id="IPR001173">
    <property type="entry name" value="Glyco_trans_2-like"/>
</dbReference>
<evidence type="ECO:0000313" key="2">
    <source>
        <dbReference type="EMBL" id="MCA9389830.1"/>
    </source>
</evidence>
<evidence type="ECO:0000259" key="1">
    <source>
        <dbReference type="Pfam" id="PF00535"/>
    </source>
</evidence>
<dbReference type="PANTHER" id="PTHR48090:SF7">
    <property type="entry name" value="RFBJ PROTEIN"/>
    <property type="match status" value="1"/>
</dbReference>
<dbReference type="SUPFAM" id="SSF53448">
    <property type="entry name" value="Nucleotide-diphospho-sugar transferases"/>
    <property type="match status" value="1"/>
</dbReference>
<comment type="caution">
    <text evidence="2">The sequence shown here is derived from an EMBL/GenBank/DDBJ whole genome shotgun (WGS) entry which is preliminary data.</text>
</comment>
<evidence type="ECO:0000313" key="3">
    <source>
        <dbReference type="Proteomes" id="UP000701698"/>
    </source>
</evidence>
<dbReference type="PANTHER" id="PTHR48090">
    <property type="entry name" value="UNDECAPRENYL-PHOSPHATE 4-DEOXY-4-FORMAMIDO-L-ARABINOSE TRANSFERASE-RELATED"/>
    <property type="match status" value="1"/>
</dbReference>
<dbReference type="InterPro" id="IPR029044">
    <property type="entry name" value="Nucleotide-diphossugar_trans"/>
</dbReference>
<dbReference type="AlphaFoldDB" id="A0A955RPT4"/>
<organism evidence="2 3">
    <name type="scientific">candidate division WWE3 bacterium</name>
    <dbReference type="NCBI Taxonomy" id="2053526"/>
    <lineage>
        <taxon>Bacteria</taxon>
        <taxon>Katanobacteria</taxon>
    </lineage>
</organism>
<dbReference type="Proteomes" id="UP000701698">
    <property type="component" value="Unassembled WGS sequence"/>
</dbReference>
<gene>
    <name evidence="2" type="ORF">KC571_00335</name>
</gene>